<dbReference type="EMBL" id="KX346560">
    <property type="protein sequence ID" value="ANW61945.1"/>
    <property type="molecule type" value="Genomic_DNA"/>
</dbReference>
<dbReference type="PROSITE" id="PS00455">
    <property type="entry name" value="AMP_BINDING"/>
    <property type="match status" value="1"/>
</dbReference>
<feature type="domain" description="AMP-dependent synthetase/ligase" evidence="1">
    <location>
        <begin position="27"/>
        <end position="345"/>
    </location>
</feature>
<dbReference type="InterPro" id="IPR050237">
    <property type="entry name" value="ATP-dep_AMP-bd_enzyme"/>
</dbReference>
<dbReference type="Gene3D" id="3.40.50.12780">
    <property type="entry name" value="N-terminal domain of ligase-like"/>
    <property type="match status" value="1"/>
</dbReference>
<dbReference type="PANTHER" id="PTHR43767:SF10">
    <property type="entry name" value="SURFACTIN SYNTHASE SUBUNIT 1"/>
    <property type="match status" value="1"/>
</dbReference>
<dbReference type="InterPro" id="IPR042099">
    <property type="entry name" value="ANL_N_sf"/>
</dbReference>
<dbReference type="AlphaFoldDB" id="A0A1B1WA63"/>
<dbReference type="CDD" id="cd04433">
    <property type="entry name" value="AFD_class_I"/>
    <property type="match status" value="1"/>
</dbReference>
<keyword evidence="2" id="KW-0436">Ligase</keyword>
<proteinExistence type="predicted"/>
<dbReference type="PANTHER" id="PTHR43767">
    <property type="entry name" value="LONG-CHAIN-FATTY-ACID--COA LIGASE"/>
    <property type="match status" value="1"/>
</dbReference>
<dbReference type="Pfam" id="PF00501">
    <property type="entry name" value="AMP-binding"/>
    <property type="match status" value="1"/>
</dbReference>
<reference evidence="2" key="1">
    <citation type="journal article" date="2016" name="Appl. Environ. Microbiol.">
        <title>Functional genome mining for metabolites encoded by large gene clusters using heterologous expression of a whole genomic BAC library in Streptomyces.</title>
        <authorList>
            <person name="Xu M."/>
            <person name="Wang Y."/>
            <person name="Zhao Z."/>
            <person name="Gao G."/>
            <person name="Huang S."/>
            <person name="Kang Q."/>
            <person name="He X."/>
            <person name="Lin S."/>
            <person name="Pang X."/>
            <person name="Deng Z."/>
            <person name="Tao M."/>
        </authorList>
    </citation>
    <scope>NUCLEOTIDE SEQUENCE</scope>
    <source>
        <strain evidence="2">Sal35</strain>
    </source>
</reference>
<evidence type="ECO:0000313" key="2">
    <source>
        <dbReference type="EMBL" id="ANW61945.1"/>
    </source>
</evidence>
<accession>A0A1B1WA63</accession>
<dbReference type="InterPro" id="IPR020845">
    <property type="entry name" value="AMP-binding_CS"/>
</dbReference>
<name>A0A1B1WA63_STRRO</name>
<protein>
    <submittedName>
        <fullName evidence="2">Putative AMP-dependent synthetase and ligase</fullName>
    </submittedName>
</protein>
<dbReference type="Gene3D" id="3.30.300.30">
    <property type="match status" value="1"/>
</dbReference>
<dbReference type="InterPro" id="IPR045851">
    <property type="entry name" value="AMP-bd_C_sf"/>
</dbReference>
<dbReference type="InterPro" id="IPR000873">
    <property type="entry name" value="AMP-dep_synth/lig_dom"/>
</dbReference>
<evidence type="ECO:0000259" key="1">
    <source>
        <dbReference type="Pfam" id="PF00501"/>
    </source>
</evidence>
<organism evidence="2">
    <name type="scientific">Streptomyces rochei</name>
    <name type="common">Streptomyces parvullus</name>
    <dbReference type="NCBI Taxonomy" id="1928"/>
    <lineage>
        <taxon>Bacteria</taxon>
        <taxon>Bacillati</taxon>
        <taxon>Actinomycetota</taxon>
        <taxon>Actinomycetes</taxon>
        <taxon>Kitasatosporales</taxon>
        <taxon>Streptomycetaceae</taxon>
        <taxon>Streptomyces</taxon>
        <taxon>Streptomyces rochei group</taxon>
    </lineage>
</organism>
<dbReference type="GO" id="GO:0016874">
    <property type="term" value="F:ligase activity"/>
    <property type="evidence" value="ECO:0007669"/>
    <property type="project" value="UniProtKB-KW"/>
</dbReference>
<dbReference type="SUPFAM" id="SSF56801">
    <property type="entry name" value="Acetyl-CoA synthetase-like"/>
    <property type="match status" value="1"/>
</dbReference>
<sequence>MVEGSVTEAGQAGPSLIGAAGPVRSAALWRRVHAVTADLARRGVRGGDRVLVQADNSREYVEALLSLMQLDVSLVPVDPRQTPADTRAAARQASARWMLTDRRPETDPVGGRVLLIGELGGGEAAEPGEVDLSAWFRRRDAVVLWSSGTTGRPKGIVKSGSAVLDNTERTARAMGYRPQDVMAPLLPFSHQYGLSVLLLWWRVGCTLLVTPYQRLDLAVGQAVAHGVTCVDAAPPTYHALLGVVRRRPIMRAGLGGVRVWGVGGAPLPAPLAEAFRTQMGAPLLDGYGLSELGNVALATPADPVACGRPLPGVEVRITAPDGRPAAPGELGSIEVCSAGRMEGYLTEDGALRPTDGDWFRTGDVGHLDEDGRLWLSGRDQAVHRMGYTIFPESLERKAEGCGRQIKVVAVDDVRRGHALHFVVADPEGGSPLAWRRRLAPHLAEFEQPNTVHVVDSFPVSFNGKVDTTALRRLIGVAGG</sequence>